<keyword evidence="3" id="KW-1185">Reference proteome</keyword>
<organism evidence="2 3">
    <name type="scientific">Clostridium thermosuccinogenes</name>
    <dbReference type="NCBI Taxonomy" id="84032"/>
    <lineage>
        <taxon>Bacteria</taxon>
        <taxon>Bacillati</taxon>
        <taxon>Bacillota</taxon>
        <taxon>Clostridia</taxon>
        <taxon>Eubacteriales</taxon>
        <taxon>Clostridiaceae</taxon>
        <taxon>Clostridium</taxon>
    </lineage>
</organism>
<dbReference type="KEGG" id="cthd:CDO33_02290"/>
<dbReference type="EMBL" id="NIOJ01000068">
    <property type="protein sequence ID" value="PNT95368.1"/>
    <property type="molecule type" value="Genomic_DNA"/>
</dbReference>
<name>A0A2K2F9D3_9CLOT</name>
<dbReference type="AlphaFoldDB" id="A0A2K2F9D3"/>
<dbReference type="SUPFAM" id="SSF56281">
    <property type="entry name" value="Metallo-hydrolase/oxidoreductase"/>
    <property type="match status" value="1"/>
</dbReference>
<dbReference type="Gene3D" id="3.60.15.10">
    <property type="entry name" value="Ribonuclease Z/Hydroxyacylglutathione hydrolase-like"/>
    <property type="match status" value="1"/>
</dbReference>
<dbReference type="InterPro" id="IPR036866">
    <property type="entry name" value="RibonucZ/Hydroxyglut_hydro"/>
</dbReference>
<evidence type="ECO:0000313" key="3">
    <source>
        <dbReference type="Proteomes" id="UP000236151"/>
    </source>
</evidence>
<comment type="caution">
    <text evidence="2">The sequence shown here is derived from an EMBL/GenBank/DDBJ whole genome shotgun (WGS) entry which is preliminary data.</text>
</comment>
<dbReference type="PANTHER" id="PTHR42663">
    <property type="entry name" value="HYDROLASE C777.06C-RELATED-RELATED"/>
    <property type="match status" value="1"/>
</dbReference>
<gene>
    <name evidence="2" type="ORF">CDQ84_17185</name>
</gene>
<dbReference type="PANTHER" id="PTHR42663:SF6">
    <property type="entry name" value="HYDROLASE C777.06C-RELATED"/>
    <property type="match status" value="1"/>
</dbReference>
<dbReference type="Pfam" id="PF12706">
    <property type="entry name" value="Lactamase_B_2"/>
    <property type="match status" value="1"/>
</dbReference>
<sequence length="282" mass="32233">MNGAERMKFTFLGTAAAEGWPGIFCECEGCRKAKELGGRNIRTRSQAVIDDQLLIDFPADTYLHVLYHGLNLAKIKHCLITHAHSDHLYEAEFEMRRKGFAYPKEESALTVYGTNLTAYKVNNIINLYGLSDEGRVKFQMIEPFHPIDVMNYTVTPLKADHAPICNPVFYWISDHSKNILYANDTGYFPEETWSYLEEKKPYFNLVSLDCTFGAMECRHGHMGLSTNVEVKNRLMELSCADENTIFVSHHFSHNGKLVYDELVPIAEQHNFLVSYDGMTINI</sequence>
<evidence type="ECO:0000313" key="2">
    <source>
        <dbReference type="EMBL" id="PNT95368.1"/>
    </source>
</evidence>
<proteinExistence type="predicted"/>
<protein>
    <recommendedName>
        <fullName evidence="1">Metallo-beta-lactamase domain-containing protein</fullName>
    </recommendedName>
</protein>
<dbReference type="InterPro" id="IPR001279">
    <property type="entry name" value="Metallo-B-lactamas"/>
</dbReference>
<reference evidence="2 3" key="1">
    <citation type="submission" date="2017-06" db="EMBL/GenBank/DDBJ databases">
        <title>Investigating the central metabolism of Clostridium thermosuccinogenes.</title>
        <authorList>
            <person name="Koendjbiharie J.G."/>
            <person name="van Kranenburg R."/>
        </authorList>
    </citation>
    <scope>NUCLEOTIDE SEQUENCE [LARGE SCALE GENOMIC DNA]</scope>
    <source>
        <strain evidence="2 3">DSM 5806</strain>
    </source>
</reference>
<accession>A0A2K2F9D3</accession>
<dbReference type="Proteomes" id="UP000236151">
    <property type="component" value="Unassembled WGS sequence"/>
</dbReference>
<evidence type="ECO:0000259" key="1">
    <source>
        <dbReference type="Pfam" id="PF12706"/>
    </source>
</evidence>
<feature type="domain" description="Metallo-beta-lactamase" evidence="1">
    <location>
        <begin position="71"/>
        <end position="233"/>
    </location>
</feature>